<proteinExistence type="predicted"/>
<gene>
    <name evidence="3" type="ORF">ACFSBL_09510</name>
</gene>
<evidence type="ECO:0000313" key="3">
    <source>
        <dbReference type="EMBL" id="MFD1645919.1"/>
    </source>
</evidence>
<dbReference type="PANTHER" id="PTHR47691">
    <property type="entry name" value="REGULATOR-RELATED"/>
    <property type="match status" value="1"/>
</dbReference>
<dbReference type="RefSeq" id="WP_256398557.1">
    <property type="nucleotide sequence ID" value="NZ_JANHJR010000001.1"/>
</dbReference>
<dbReference type="InterPro" id="IPR036388">
    <property type="entry name" value="WH-like_DNA-bd_sf"/>
</dbReference>
<dbReference type="AlphaFoldDB" id="A0ABD6DHZ0"/>
<dbReference type="Proteomes" id="UP001597034">
    <property type="component" value="Unassembled WGS sequence"/>
</dbReference>
<dbReference type="Gene3D" id="1.10.10.10">
    <property type="entry name" value="Winged helix-like DNA-binding domain superfamily/Winged helix DNA-binding domain"/>
    <property type="match status" value="1"/>
</dbReference>
<dbReference type="InterPro" id="IPR013561">
    <property type="entry name" value="FilR1_middle_dom"/>
</dbReference>
<evidence type="ECO:0000259" key="2">
    <source>
        <dbReference type="Pfam" id="PF25213"/>
    </source>
</evidence>
<sequence>MSPDDVASAVELLDRRRQVLGHLGGDGHHVRDLCEELDVSRSTVNRALRELEDAEWVERADDGYVRTTTGSLALQKYRDQVTALDAVQTHADALSPLPGDTPLDPAVLADATVETVSDADPFELVGRLRSAFEEASAVRGVWPTVTDDRTVSALASLADDRGAVALTVDEAVHATMRSVAPTVFGRTDTEHCRVETSDDVPARLGVFLVDAPDDRRVLVAIYDGDGNIHAVADIPATDRATSWTTSVFDTTGVPSFDRADVVSPIVAAVPEVPTWDDDTMDTLRGQGFVPVDARTLAHEGGWSPGAMLRTTPTLAAVAAGRTLDREHVVDGQRREFSVDLVDTLVAGRNLALVGPPGSGKSTVCKAVACRWRDRGLGPVCYRESDSAAVLDDPLTLASSLDAASGTPLVVVEDAVRPAANAIFETVEQLTDDVAFLFDARRSEWASPPEPIDPRRESLRREGVDVVPIPGLDDEERERLHQHVEAIVDGPIPPFDEFVADEDLADDSWGTPQATGSEGAGELLTLAHRYGNAADISLDRDRRAASPLSRNVRDVYDAVADDRNVLVVATLVNVLNATGLPVDRDLLDALALVDDGPGAHDVETAVDVLEGRVLFPDENGTELVHDEWSHRFLMRLVEEREDASAHRLFAAAVNPLFRLVTDPELRDELVRYRQGDAPTVAAFDDSPDHWRDVVVDRVYDLGRDSPSLASLYGHPKYTELTLPDSCSTLCRRKALVGRAQMYVDASEFDAGRQECERVDEIGEALEPQRKGTLLRARSLEVRSIIAEHRGEFDRSRELAEQSLALVREVDDRKGEASVLNSLGLIAWYQGDIDEAERRLRDALAIYDEVTVKQTEASVLSHLGIIQWERGNLEKAVEFFEASHQQRHEIGARQRAISTSINLGVAARDRGDLDEAVGRLRGALEEARLLGVAKQESNANRALGNVLRWRGEFDESAGYIDRALEIARDEDLRYHEYRALRGLAATRRERGELDESMRLLDACNELAADVGDERDRALVRSHRGLLALARGDTDEATAILGDAVETLESLDRSPGLARVRRWYGRALDAAGEHERARDAYEAAVDQYETIGATPYLRETLDELSQVCERTGADETAATYRDRLDALEANN</sequence>
<dbReference type="SUPFAM" id="SSF52540">
    <property type="entry name" value="P-loop containing nucleoside triphosphate hydrolases"/>
    <property type="match status" value="2"/>
</dbReference>
<dbReference type="InterPro" id="IPR019734">
    <property type="entry name" value="TPR_rpt"/>
</dbReference>
<dbReference type="InterPro" id="IPR011990">
    <property type="entry name" value="TPR-like_helical_dom_sf"/>
</dbReference>
<dbReference type="EMBL" id="JBHUDO010000002">
    <property type="protein sequence ID" value="MFD1645919.1"/>
    <property type="molecule type" value="Genomic_DNA"/>
</dbReference>
<dbReference type="InterPro" id="IPR057527">
    <property type="entry name" value="HVO_A0261-like_N"/>
</dbReference>
<dbReference type="InterPro" id="IPR011991">
    <property type="entry name" value="ArsR-like_HTH"/>
</dbReference>
<comment type="caution">
    <text evidence="3">The sequence shown here is derived from an EMBL/GenBank/DDBJ whole genome shotgun (WGS) entry which is preliminary data.</text>
</comment>
<dbReference type="CDD" id="cd00090">
    <property type="entry name" value="HTH_ARSR"/>
    <property type="match status" value="1"/>
</dbReference>
<dbReference type="InterPro" id="IPR027417">
    <property type="entry name" value="P-loop_NTPase"/>
</dbReference>
<dbReference type="Pfam" id="PF13432">
    <property type="entry name" value="TPR_16"/>
    <property type="match status" value="1"/>
</dbReference>
<keyword evidence="4" id="KW-1185">Reference proteome</keyword>
<feature type="domain" description="Methanogenesis regulatory protein FilR1 middle" evidence="1">
    <location>
        <begin position="121"/>
        <end position="250"/>
    </location>
</feature>
<dbReference type="Pfam" id="PF13424">
    <property type="entry name" value="TPR_12"/>
    <property type="match status" value="2"/>
</dbReference>
<dbReference type="Pfam" id="PF25213">
    <property type="entry name" value="HVO_A0261_N"/>
    <property type="match status" value="1"/>
</dbReference>
<dbReference type="Pfam" id="PF08350">
    <property type="entry name" value="FilR1_middle"/>
    <property type="match status" value="1"/>
</dbReference>
<organism evidence="3 4">
    <name type="scientific">Haloarchaeobius litoreus</name>
    <dbReference type="NCBI Taxonomy" id="755306"/>
    <lineage>
        <taxon>Archaea</taxon>
        <taxon>Methanobacteriati</taxon>
        <taxon>Methanobacteriota</taxon>
        <taxon>Stenosarchaea group</taxon>
        <taxon>Halobacteria</taxon>
        <taxon>Halobacteriales</taxon>
        <taxon>Halorubellaceae</taxon>
        <taxon>Haloarchaeobius</taxon>
    </lineage>
</organism>
<name>A0ABD6DHZ0_9EURY</name>
<feature type="domain" description="HVO-A0261-like N-terminal" evidence="2">
    <location>
        <begin position="13"/>
        <end position="86"/>
    </location>
</feature>
<dbReference type="Pfam" id="PF13176">
    <property type="entry name" value="TPR_7"/>
    <property type="match status" value="1"/>
</dbReference>
<protein>
    <submittedName>
        <fullName evidence="3">Tetratricopeptide repeat protein</fullName>
    </submittedName>
</protein>
<evidence type="ECO:0000313" key="4">
    <source>
        <dbReference type="Proteomes" id="UP001597034"/>
    </source>
</evidence>
<reference evidence="3 4" key="1">
    <citation type="journal article" date="2019" name="Int. J. Syst. Evol. Microbiol.">
        <title>The Global Catalogue of Microorganisms (GCM) 10K type strain sequencing project: providing services to taxonomists for standard genome sequencing and annotation.</title>
        <authorList>
            <consortium name="The Broad Institute Genomics Platform"/>
            <consortium name="The Broad Institute Genome Sequencing Center for Infectious Disease"/>
            <person name="Wu L."/>
            <person name="Ma J."/>
        </authorList>
    </citation>
    <scope>NUCLEOTIDE SEQUENCE [LARGE SCALE GENOMIC DNA]</scope>
    <source>
        <strain evidence="3 4">CGMCC 1.10390</strain>
    </source>
</reference>
<accession>A0ABD6DHZ0</accession>
<dbReference type="PANTHER" id="PTHR47691:SF3">
    <property type="entry name" value="HTH-TYPE TRANSCRIPTIONAL REGULATOR RV0890C-RELATED"/>
    <property type="match status" value="1"/>
</dbReference>
<dbReference type="Gene3D" id="1.25.40.10">
    <property type="entry name" value="Tetratricopeptide repeat domain"/>
    <property type="match status" value="2"/>
</dbReference>
<dbReference type="SMART" id="SM00028">
    <property type="entry name" value="TPR"/>
    <property type="match status" value="8"/>
</dbReference>
<dbReference type="SUPFAM" id="SSF48452">
    <property type="entry name" value="TPR-like"/>
    <property type="match status" value="2"/>
</dbReference>
<dbReference type="SUPFAM" id="SSF46785">
    <property type="entry name" value="Winged helix' DNA-binding domain"/>
    <property type="match status" value="1"/>
</dbReference>
<evidence type="ECO:0000259" key="1">
    <source>
        <dbReference type="Pfam" id="PF08350"/>
    </source>
</evidence>
<dbReference type="InterPro" id="IPR036390">
    <property type="entry name" value="WH_DNA-bd_sf"/>
</dbReference>